<dbReference type="PANTHER" id="PTHR42788">
    <property type="entry name" value="TAURINE IMPORT ATP-BINDING PROTEIN-RELATED"/>
    <property type="match status" value="1"/>
</dbReference>
<dbReference type="Proteomes" id="UP000272400">
    <property type="component" value="Unassembled WGS sequence"/>
</dbReference>
<gene>
    <name evidence="5" type="ORF">EDD29_4641</name>
</gene>
<evidence type="ECO:0000256" key="1">
    <source>
        <dbReference type="ARBA" id="ARBA00022448"/>
    </source>
</evidence>
<dbReference type="InterPro" id="IPR003593">
    <property type="entry name" value="AAA+_ATPase"/>
</dbReference>
<comment type="caution">
    <text evidence="5">The sequence shown here is derived from an EMBL/GenBank/DDBJ whole genome shotgun (WGS) entry which is preliminary data.</text>
</comment>
<dbReference type="GO" id="GO:0016887">
    <property type="term" value="F:ATP hydrolysis activity"/>
    <property type="evidence" value="ECO:0007669"/>
    <property type="project" value="InterPro"/>
</dbReference>
<evidence type="ECO:0000256" key="2">
    <source>
        <dbReference type="ARBA" id="ARBA00022741"/>
    </source>
</evidence>
<keyword evidence="1" id="KW-0813">Transport</keyword>
<evidence type="ECO:0000259" key="4">
    <source>
        <dbReference type="PROSITE" id="PS50893"/>
    </source>
</evidence>
<dbReference type="InterPro" id="IPR050166">
    <property type="entry name" value="ABC_transporter_ATP-bind"/>
</dbReference>
<dbReference type="InterPro" id="IPR003439">
    <property type="entry name" value="ABC_transporter-like_ATP-bd"/>
</dbReference>
<keyword evidence="6" id="KW-1185">Reference proteome</keyword>
<dbReference type="GO" id="GO:0005524">
    <property type="term" value="F:ATP binding"/>
    <property type="evidence" value="ECO:0007669"/>
    <property type="project" value="UniProtKB-KW"/>
</dbReference>
<dbReference type="Gene3D" id="3.40.50.300">
    <property type="entry name" value="P-loop containing nucleotide triphosphate hydrolases"/>
    <property type="match status" value="1"/>
</dbReference>
<feature type="domain" description="ABC transporter" evidence="4">
    <location>
        <begin position="6"/>
        <end position="226"/>
    </location>
</feature>
<dbReference type="SUPFAM" id="SSF52540">
    <property type="entry name" value="P-loop containing nucleoside triphosphate hydrolases"/>
    <property type="match status" value="1"/>
</dbReference>
<name>A0A3N1D0K0_9ACTN</name>
<evidence type="ECO:0000256" key="3">
    <source>
        <dbReference type="ARBA" id="ARBA00022840"/>
    </source>
</evidence>
<dbReference type="PROSITE" id="PS50893">
    <property type="entry name" value="ABC_TRANSPORTER_2"/>
    <property type="match status" value="1"/>
</dbReference>
<keyword evidence="2" id="KW-0547">Nucleotide-binding</keyword>
<keyword evidence="3 5" id="KW-0067">ATP-binding</keyword>
<dbReference type="InterPro" id="IPR017871">
    <property type="entry name" value="ABC_transporter-like_CS"/>
</dbReference>
<dbReference type="EMBL" id="RJKE01000001">
    <property type="protein sequence ID" value="ROO87052.1"/>
    <property type="molecule type" value="Genomic_DNA"/>
</dbReference>
<dbReference type="PANTHER" id="PTHR42788:SF13">
    <property type="entry name" value="ALIPHATIC SULFONATES IMPORT ATP-BINDING PROTEIN SSUB"/>
    <property type="match status" value="1"/>
</dbReference>
<accession>A0A3N1D0K0</accession>
<evidence type="ECO:0000313" key="5">
    <source>
        <dbReference type="EMBL" id="ROO87052.1"/>
    </source>
</evidence>
<organism evidence="5 6">
    <name type="scientific">Actinocorallia herbida</name>
    <dbReference type="NCBI Taxonomy" id="58109"/>
    <lineage>
        <taxon>Bacteria</taxon>
        <taxon>Bacillati</taxon>
        <taxon>Actinomycetota</taxon>
        <taxon>Actinomycetes</taxon>
        <taxon>Streptosporangiales</taxon>
        <taxon>Thermomonosporaceae</taxon>
        <taxon>Actinocorallia</taxon>
    </lineage>
</organism>
<protein>
    <submittedName>
        <fullName evidence="5">NitT/TauT family transport system ATP-binding protein</fullName>
    </submittedName>
</protein>
<dbReference type="CDD" id="cd03293">
    <property type="entry name" value="ABC_NrtD_SsuB_transporters"/>
    <property type="match status" value="1"/>
</dbReference>
<evidence type="ECO:0000313" key="6">
    <source>
        <dbReference type="Proteomes" id="UP000272400"/>
    </source>
</evidence>
<dbReference type="Pfam" id="PF00005">
    <property type="entry name" value="ABC_tran"/>
    <property type="match status" value="1"/>
</dbReference>
<dbReference type="AlphaFoldDB" id="A0A3N1D0K0"/>
<dbReference type="InterPro" id="IPR027417">
    <property type="entry name" value="P-loop_NTPase"/>
</dbReference>
<proteinExistence type="predicted"/>
<dbReference type="SMART" id="SM00382">
    <property type="entry name" value="AAA"/>
    <property type="match status" value="1"/>
</dbReference>
<sequence>MTGPLLSFSEVTRRFGTVRALDPVTLTVGRGEFVSVIGPSGCGKSTLLRLASGLDEASSGVVETATDEVAYVFQDATLMPWRTVRRNVELLGELSGADREDVRVRAQAALESVGLADVAGRLPRQLSGGMRMRASLARALVMSPALFLFDEPFGALDEITRTRLNVQLMDLFVARGFGALFVTHSVEESVFLSNRVVVMSAGPGRITAEFTVPFAFPRPAELRYTAEFTGLAGKVARALEDAS</sequence>
<dbReference type="PROSITE" id="PS00211">
    <property type="entry name" value="ABC_TRANSPORTER_1"/>
    <property type="match status" value="1"/>
</dbReference>
<reference evidence="5 6" key="1">
    <citation type="submission" date="2018-11" db="EMBL/GenBank/DDBJ databases">
        <title>Sequencing the genomes of 1000 actinobacteria strains.</title>
        <authorList>
            <person name="Klenk H.-P."/>
        </authorList>
    </citation>
    <scope>NUCLEOTIDE SEQUENCE [LARGE SCALE GENOMIC DNA]</scope>
    <source>
        <strain evidence="5 6">DSM 44254</strain>
    </source>
</reference>